<dbReference type="Proteomes" id="UP000298714">
    <property type="component" value="Chromosome"/>
</dbReference>
<protein>
    <submittedName>
        <fullName evidence="1">Uncharacterized protein</fullName>
    </submittedName>
</protein>
<proteinExistence type="predicted"/>
<dbReference type="AlphaFoldDB" id="A0A4D7C6M8"/>
<reference evidence="2" key="1">
    <citation type="submission" date="2019-04" db="EMBL/GenBank/DDBJ databases">
        <title>Complete genome sequence of Sphingomonas sp. W1-2-3.</title>
        <authorList>
            <person name="Im W.T."/>
        </authorList>
    </citation>
    <scope>NUCLEOTIDE SEQUENCE [LARGE SCALE GENOMIC DNA]</scope>
    <source>
        <strain evidence="2">W1-2-3</strain>
    </source>
</reference>
<name>A0A4D7C6M8_9SPHN</name>
<organism evidence="1 2">
    <name type="scientific">Hankyongella ginsenosidimutans</name>
    <dbReference type="NCBI Taxonomy" id="1763828"/>
    <lineage>
        <taxon>Bacteria</taxon>
        <taxon>Pseudomonadati</taxon>
        <taxon>Pseudomonadota</taxon>
        <taxon>Alphaproteobacteria</taxon>
        <taxon>Sphingomonadales</taxon>
        <taxon>Sphingomonadaceae</taxon>
        <taxon>Hankyongella</taxon>
    </lineage>
</organism>
<sequence length="124" mass="14228">MTLTRITLRLARNPDHGFPEGDDARGYTLALPLDAAGHIDEAAWLAARQRCTVESFAPDEDKRQGRLNRRGHNWFFDYDASDTADDEPLFKLERHSFGLGDYVTIRDDEDRMLTYRVSDAQPLE</sequence>
<dbReference type="EMBL" id="CP039704">
    <property type="protein sequence ID" value="QCI79445.1"/>
    <property type="molecule type" value="Genomic_DNA"/>
</dbReference>
<keyword evidence="2" id="KW-1185">Reference proteome</keyword>
<dbReference type="RefSeq" id="WP_222874291.1">
    <property type="nucleotide sequence ID" value="NZ_CP039704.1"/>
</dbReference>
<evidence type="ECO:0000313" key="2">
    <source>
        <dbReference type="Proteomes" id="UP000298714"/>
    </source>
</evidence>
<evidence type="ECO:0000313" key="1">
    <source>
        <dbReference type="EMBL" id="QCI79445.1"/>
    </source>
</evidence>
<gene>
    <name evidence="1" type="ORF">E6W36_07510</name>
</gene>
<accession>A0A4D7C6M8</accession>
<dbReference type="KEGG" id="hgn:E6W36_07510"/>